<dbReference type="EMBL" id="JAGVWC010000007">
    <property type="protein sequence ID" value="MBS3061122.1"/>
    <property type="molecule type" value="Genomic_DNA"/>
</dbReference>
<dbReference type="PANTHER" id="PTHR13887">
    <property type="entry name" value="GLUTATHIONE S-TRANSFERASE KAPPA"/>
    <property type="match status" value="1"/>
</dbReference>
<reference evidence="9" key="2">
    <citation type="submission" date="2021-05" db="EMBL/GenBank/DDBJ databases">
        <title>Protein family content uncovers lineage relationships and bacterial pathway maintenance mechanisms in DPANN archaea.</title>
        <authorList>
            <person name="Castelle C.J."/>
            <person name="Meheust R."/>
            <person name="Jaffe A.L."/>
            <person name="Seitz K."/>
            <person name="Gong X."/>
            <person name="Baker B.J."/>
            <person name="Banfield J.F."/>
        </authorList>
    </citation>
    <scope>NUCLEOTIDE SEQUENCE</scope>
    <source>
        <strain evidence="9">RIFCSPLOWO2_01_FULL_AR10_48_17</strain>
    </source>
</reference>
<evidence type="ECO:0000256" key="7">
    <source>
        <dbReference type="SAM" id="Phobius"/>
    </source>
</evidence>
<dbReference type="InterPro" id="IPR012336">
    <property type="entry name" value="Thioredoxin-like_fold"/>
</dbReference>
<sequence>MKQSQEARKKESNWGLYLGIGVVLVVLGIIGAIVLAPNAPPSDTTFSNEELSFQGHVKANPDAKVVVVEFSDFQCPACGTAFRPIQDLVERYNTEIKFVYRHFPLVGTHPFAVAAAEASECANEQGKFWEMHDALFLNQSTWSPIGRDAIRNQAESIGLDMEKFDACIASRKFVPKIQKDMDDAVRFGVYSTPSFFVNGKRIDGFNQSEIERAVEDALKQ</sequence>
<protein>
    <submittedName>
        <fullName evidence="9">DsbA family protein</fullName>
    </submittedName>
</protein>
<name>A0A8T4L5I1_9ARCH</name>
<reference evidence="9" key="1">
    <citation type="submission" date="2021-03" db="EMBL/GenBank/DDBJ databases">
        <authorList>
            <person name="Jaffe A."/>
        </authorList>
    </citation>
    <scope>NUCLEOTIDE SEQUENCE</scope>
    <source>
        <strain evidence="9">RIFCSPLOWO2_01_FULL_AR10_48_17</strain>
    </source>
</reference>
<dbReference type="Gene3D" id="3.40.30.10">
    <property type="entry name" value="Glutaredoxin"/>
    <property type="match status" value="1"/>
</dbReference>
<comment type="caution">
    <text evidence="9">The sequence shown here is derived from an EMBL/GenBank/DDBJ whole genome shotgun (WGS) entry which is preliminary data.</text>
</comment>
<feature type="transmembrane region" description="Helical" evidence="7">
    <location>
        <begin position="12"/>
        <end position="36"/>
    </location>
</feature>
<dbReference type="InterPro" id="IPR036249">
    <property type="entry name" value="Thioredoxin-like_sf"/>
</dbReference>
<accession>A0A8T4L5I1</accession>
<dbReference type="SUPFAM" id="SSF52833">
    <property type="entry name" value="Thioredoxin-like"/>
    <property type="match status" value="1"/>
</dbReference>
<evidence type="ECO:0000256" key="1">
    <source>
        <dbReference type="ARBA" id="ARBA00005791"/>
    </source>
</evidence>
<gene>
    <name evidence="9" type="ORF">J4215_00905</name>
</gene>
<evidence type="ECO:0000256" key="5">
    <source>
        <dbReference type="ARBA" id="ARBA00023157"/>
    </source>
</evidence>
<keyword evidence="4" id="KW-0560">Oxidoreductase</keyword>
<dbReference type="Proteomes" id="UP000675968">
    <property type="component" value="Unassembled WGS sequence"/>
</dbReference>
<feature type="domain" description="Thioredoxin" evidence="8">
    <location>
        <begin position="30"/>
        <end position="219"/>
    </location>
</feature>
<keyword evidence="7" id="KW-0472">Membrane</keyword>
<keyword evidence="5" id="KW-1015">Disulfide bond</keyword>
<keyword evidence="6" id="KW-0676">Redox-active center</keyword>
<proteinExistence type="inferred from homology"/>
<keyword evidence="3" id="KW-0732">Signal</keyword>
<evidence type="ECO:0000256" key="2">
    <source>
        <dbReference type="ARBA" id="ARBA00007787"/>
    </source>
</evidence>
<dbReference type="GO" id="GO:0016491">
    <property type="term" value="F:oxidoreductase activity"/>
    <property type="evidence" value="ECO:0007669"/>
    <property type="project" value="UniProtKB-KW"/>
</dbReference>
<evidence type="ECO:0000313" key="10">
    <source>
        <dbReference type="Proteomes" id="UP000675968"/>
    </source>
</evidence>
<dbReference type="Pfam" id="PF13462">
    <property type="entry name" value="Thioredoxin_4"/>
    <property type="match status" value="1"/>
</dbReference>
<evidence type="ECO:0000256" key="4">
    <source>
        <dbReference type="ARBA" id="ARBA00023002"/>
    </source>
</evidence>
<evidence type="ECO:0000313" key="9">
    <source>
        <dbReference type="EMBL" id="MBS3061122.1"/>
    </source>
</evidence>
<comment type="similarity">
    <text evidence="1">Belongs to the thioredoxin family. DsbA subfamily.</text>
</comment>
<keyword evidence="7" id="KW-0812">Transmembrane</keyword>
<comment type="similarity">
    <text evidence="2">Belongs to the glutaredoxin family.</text>
</comment>
<evidence type="ECO:0000256" key="6">
    <source>
        <dbReference type="ARBA" id="ARBA00023284"/>
    </source>
</evidence>
<dbReference type="PANTHER" id="PTHR13887:SF14">
    <property type="entry name" value="DISULFIDE BOND FORMATION PROTEIN D"/>
    <property type="match status" value="1"/>
</dbReference>
<dbReference type="InterPro" id="IPR013766">
    <property type="entry name" value="Thioredoxin_domain"/>
</dbReference>
<keyword evidence="7" id="KW-1133">Transmembrane helix</keyword>
<evidence type="ECO:0000256" key="3">
    <source>
        <dbReference type="ARBA" id="ARBA00022729"/>
    </source>
</evidence>
<dbReference type="PROSITE" id="PS51352">
    <property type="entry name" value="THIOREDOXIN_2"/>
    <property type="match status" value="1"/>
</dbReference>
<dbReference type="AlphaFoldDB" id="A0A8T4L5I1"/>
<evidence type="ECO:0000259" key="8">
    <source>
        <dbReference type="PROSITE" id="PS51352"/>
    </source>
</evidence>
<organism evidence="9 10">
    <name type="scientific">Candidatus Iainarchaeum sp</name>
    <dbReference type="NCBI Taxonomy" id="3101447"/>
    <lineage>
        <taxon>Archaea</taxon>
        <taxon>Candidatus Iainarchaeota</taxon>
        <taxon>Candidatus Iainarchaeia</taxon>
        <taxon>Candidatus Iainarchaeales</taxon>
        <taxon>Candidatus Iainarchaeaceae</taxon>
        <taxon>Candidatus Iainarchaeum</taxon>
    </lineage>
</organism>